<dbReference type="RefSeq" id="WP_019382523.1">
    <property type="nucleotide sequence ID" value="NZ_CP015506.1"/>
</dbReference>
<comment type="similarity">
    <text evidence="1">Belongs to the glycosyltransferase 2 family.</text>
</comment>
<dbReference type="PANTHER" id="PTHR43630:SF1">
    <property type="entry name" value="POLY-BETA-1,6-N-ACETYL-D-GLUCOSAMINE SYNTHASE"/>
    <property type="match status" value="1"/>
</dbReference>
<dbReference type="KEGG" id="bon:A361_17605"/>
<evidence type="ECO:0000256" key="3">
    <source>
        <dbReference type="ARBA" id="ARBA00022679"/>
    </source>
</evidence>
<dbReference type="EMBL" id="CP015506">
    <property type="protein sequence ID" value="AND40888.1"/>
    <property type="molecule type" value="Genomic_DNA"/>
</dbReference>
<dbReference type="STRING" id="1196031.A361_17605"/>
<dbReference type="Pfam" id="PF13641">
    <property type="entry name" value="Glyco_tranf_2_3"/>
    <property type="match status" value="1"/>
</dbReference>
<organism evidence="5 6">
    <name type="scientific">Cytobacillus oceanisediminis 2691</name>
    <dbReference type="NCBI Taxonomy" id="1196031"/>
    <lineage>
        <taxon>Bacteria</taxon>
        <taxon>Bacillati</taxon>
        <taxon>Bacillota</taxon>
        <taxon>Bacilli</taxon>
        <taxon>Bacillales</taxon>
        <taxon>Bacillaceae</taxon>
        <taxon>Cytobacillus</taxon>
    </lineage>
</organism>
<dbReference type="PANTHER" id="PTHR43630">
    <property type="entry name" value="POLY-BETA-1,6-N-ACETYL-D-GLUCOSAMINE SYNTHASE"/>
    <property type="match status" value="1"/>
</dbReference>
<keyword evidence="4" id="KW-1133">Transmembrane helix</keyword>
<dbReference type="SUPFAM" id="SSF53448">
    <property type="entry name" value="Nucleotide-diphospho-sugar transferases"/>
    <property type="match status" value="1"/>
</dbReference>
<evidence type="ECO:0000256" key="2">
    <source>
        <dbReference type="ARBA" id="ARBA00022676"/>
    </source>
</evidence>
<keyword evidence="4" id="KW-0812">Transmembrane</keyword>
<dbReference type="AlphaFoldDB" id="A0A160MEB6"/>
<keyword evidence="4" id="KW-0472">Membrane</keyword>
<evidence type="ECO:0000256" key="1">
    <source>
        <dbReference type="ARBA" id="ARBA00006739"/>
    </source>
</evidence>
<evidence type="ECO:0000313" key="6">
    <source>
        <dbReference type="Proteomes" id="UP000077856"/>
    </source>
</evidence>
<keyword evidence="2" id="KW-0328">Glycosyltransferase</keyword>
<sequence length="450" mass="51695">MKPSLTPIEPAARHGRKKLYVSINKKFVLSHLSSAVWLTFSIYLSLPWLKDLSEIVTLPISILIIGGIAYLPGYMNAFLVMSLLLDRQPSFKNPDPDKEVTLLVAAFNEENTIFQTLSYVASQDYKGKIKAIVIDNRSSDNTYCELVRAQKELNLEIKVLKESKPGKFHALNKGLQHVTTEYVISLDADTLLHPSAVRFLVARMESSPEEVCAVAGSMLVRNSRENLLTKIQEWDYYLGIASIKRLQGLYQGTLVAQGAFSLYKTNSVRQVNGWPDAIGEDIVLTWRLLQKEWKVYFEPLAAAFTDVPSNLSHFAKQRSRWARGMIEGLNEIKPWNQPQIYTKYLTGVNLVMPYLDMVYTFFWIPGLMLAFFGYFWVVGPMTLFVLPLTILSYGILYMYQKHYVFKNLNLKVRKNILGFFAFILFYQMIMSPISVCGYFQELFKLKRVWD</sequence>
<evidence type="ECO:0000313" key="5">
    <source>
        <dbReference type="EMBL" id="AND40888.1"/>
    </source>
</evidence>
<feature type="transmembrane region" description="Helical" evidence="4">
    <location>
        <begin position="383"/>
        <end position="399"/>
    </location>
</feature>
<feature type="transmembrane region" description="Helical" evidence="4">
    <location>
        <begin position="419"/>
        <end position="440"/>
    </location>
</feature>
<dbReference type="InterPro" id="IPR029044">
    <property type="entry name" value="Nucleotide-diphossugar_trans"/>
</dbReference>
<dbReference type="Gene3D" id="3.90.550.10">
    <property type="entry name" value="Spore Coat Polysaccharide Biosynthesis Protein SpsA, Chain A"/>
    <property type="match status" value="1"/>
</dbReference>
<dbReference type="Proteomes" id="UP000077856">
    <property type="component" value="Chromosome"/>
</dbReference>
<accession>A0A160MEB6</accession>
<dbReference type="eggNOG" id="COG1215">
    <property type="taxonomic scope" value="Bacteria"/>
</dbReference>
<gene>
    <name evidence="5" type="ORF">A361_17605</name>
</gene>
<feature type="transmembrane region" description="Helical" evidence="4">
    <location>
        <begin position="58"/>
        <end position="85"/>
    </location>
</feature>
<name>A0A160MEB6_9BACI</name>
<dbReference type="GO" id="GO:0016757">
    <property type="term" value="F:glycosyltransferase activity"/>
    <property type="evidence" value="ECO:0007669"/>
    <property type="project" value="UniProtKB-KW"/>
</dbReference>
<protein>
    <submittedName>
        <fullName evidence="5">Glycosyl transferase</fullName>
    </submittedName>
</protein>
<keyword evidence="3 5" id="KW-0808">Transferase</keyword>
<dbReference type="CDD" id="cd06423">
    <property type="entry name" value="CESA_like"/>
    <property type="match status" value="1"/>
</dbReference>
<evidence type="ECO:0000256" key="4">
    <source>
        <dbReference type="SAM" id="Phobius"/>
    </source>
</evidence>
<proteinExistence type="inferred from homology"/>
<feature type="transmembrane region" description="Helical" evidence="4">
    <location>
        <begin position="27"/>
        <end position="46"/>
    </location>
</feature>
<reference evidence="5 6" key="1">
    <citation type="submission" date="2016-04" db="EMBL/GenBank/DDBJ databases">
        <title>Complete genome sequence of Bacillus oceanisediminis strain 2691.</title>
        <authorList>
            <person name="Jeong H."/>
            <person name="Kim H.J."/>
            <person name="Lee D.-W."/>
        </authorList>
    </citation>
    <scope>NUCLEOTIDE SEQUENCE [LARGE SCALE GENOMIC DNA]</scope>
    <source>
        <strain evidence="5 6">2691</strain>
    </source>
</reference>